<protein>
    <submittedName>
        <fullName evidence="1">Uncharacterized protein</fullName>
    </submittedName>
</protein>
<keyword evidence="2" id="KW-1185">Reference proteome</keyword>
<dbReference type="EMBL" id="CATNWA010004661">
    <property type="protein sequence ID" value="CAI9548360.1"/>
    <property type="molecule type" value="Genomic_DNA"/>
</dbReference>
<comment type="caution">
    <text evidence="1">The sequence shown here is derived from an EMBL/GenBank/DDBJ whole genome shotgun (WGS) entry which is preliminary data.</text>
</comment>
<proteinExistence type="predicted"/>
<evidence type="ECO:0000313" key="1">
    <source>
        <dbReference type="EMBL" id="CAI9548360.1"/>
    </source>
</evidence>
<gene>
    <name evidence="1" type="ORF">SPARVUS_LOCUS3143164</name>
</gene>
<organism evidence="1 2">
    <name type="scientific">Staurois parvus</name>
    <dbReference type="NCBI Taxonomy" id="386267"/>
    <lineage>
        <taxon>Eukaryota</taxon>
        <taxon>Metazoa</taxon>
        <taxon>Chordata</taxon>
        <taxon>Craniata</taxon>
        <taxon>Vertebrata</taxon>
        <taxon>Euteleostomi</taxon>
        <taxon>Amphibia</taxon>
        <taxon>Batrachia</taxon>
        <taxon>Anura</taxon>
        <taxon>Neobatrachia</taxon>
        <taxon>Ranoidea</taxon>
        <taxon>Ranidae</taxon>
        <taxon>Staurois</taxon>
    </lineage>
</organism>
<dbReference type="Proteomes" id="UP001162483">
    <property type="component" value="Unassembled WGS sequence"/>
</dbReference>
<reference evidence="1" key="1">
    <citation type="submission" date="2023-05" db="EMBL/GenBank/DDBJ databases">
        <authorList>
            <person name="Stuckert A."/>
        </authorList>
    </citation>
    <scope>NUCLEOTIDE SEQUENCE</scope>
</reference>
<evidence type="ECO:0000313" key="2">
    <source>
        <dbReference type="Proteomes" id="UP001162483"/>
    </source>
</evidence>
<accession>A0ABN9BL38</accession>
<sequence>MRKRQSIFNVSLRT</sequence>
<name>A0ABN9BL38_9NEOB</name>